<dbReference type="GO" id="GO:0005576">
    <property type="term" value="C:extracellular region"/>
    <property type="evidence" value="ECO:0007669"/>
    <property type="project" value="UniProtKB-SubCell"/>
</dbReference>
<dbReference type="RefSeq" id="WP_115659266.1">
    <property type="nucleotide sequence ID" value="NZ_UGHD01000002.1"/>
</dbReference>
<organism evidence="7 8">
    <name type="scientific">Grimontia hollisae</name>
    <name type="common">Vibrio hollisae</name>
    <dbReference type="NCBI Taxonomy" id="673"/>
    <lineage>
        <taxon>Bacteria</taxon>
        <taxon>Pseudomonadati</taxon>
        <taxon>Pseudomonadota</taxon>
        <taxon>Gammaproteobacteria</taxon>
        <taxon>Vibrionales</taxon>
        <taxon>Vibrionaceae</taxon>
        <taxon>Grimontia</taxon>
    </lineage>
</organism>
<name>A0A377HHX1_GRIHO</name>
<evidence type="ECO:0000313" key="7">
    <source>
        <dbReference type="EMBL" id="STO55850.1"/>
    </source>
</evidence>
<dbReference type="STRING" id="673.AL542_08850"/>
<dbReference type="PANTHER" id="PTHR42792">
    <property type="entry name" value="FLAGELLIN"/>
    <property type="match status" value="1"/>
</dbReference>
<dbReference type="Gene3D" id="6.10.10.10">
    <property type="entry name" value="Flagellar export chaperone, C-terminal domain"/>
    <property type="match status" value="1"/>
</dbReference>
<dbReference type="PRINTS" id="PR00207">
    <property type="entry name" value="FLAGELLIN"/>
</dbReference>
<dbReference type="Pfam" id="PF00700">
    <property type="entry name" value="Flagellin_C"/>
    <property type="match status" value="1"/>
</dbReference>
<keyword evidence="7" id="KW-0282">Flagellum</keyword>
<sequence length="431" mass="45786">MAMTINTNFASMNAQRNLLGTQSSLNTSLQRLSTGLRINSAKDDAAGLQIANRMTSQINGLNVAKRNANDGISMAQTAEGALQEYTNILHRMRDLGVQAKNGTNSESDRAALNKEFQQMKKELDRIADTTTYGKGENLFEKLEAGVDFQVGADVDSKVLTADDVTEGKLSKYDVQAAVEAGLAELGLGTSEEDLKKLETVSKITTALKTETDQAESGDITYASLGVANEEELKAVLEDLGIKATVSDQSDGTNVKVTLKTGDQDALEKLDALASALEGNVDTGKGELKDIADGKDLSQLQAAMTDLGKELKSYDPNVINVKVDSAMLDTEKLGAISTADDAGKAMEAIDAMIDAVGSIRADLGATQNRFQSTINNLGNIAENMAVAKGRIMDADIAAESANMTKQNTMMQAGITVLSQANQMPSMVSQLLR</sequence>
<protein>
    <recommendedName>
        <fullName evidence="4">Flagellin</fullName>
    </recommendedName>
</protein>
<dbReference type="InterPro" id="IPR046358">
    <property type="entry name" value="Flagellin_C"/>
</dbReference>
<evidence type="ECO:0000256" key="1">
    <source>
        <dbReference type="ARBA" id="ARBA00005709"/>
    </source>
</evidence>
<dbReference type="Proteomes" id="UP000254512">
    <property type="component" value="Unassembled WGS sequence"/>
</dbReference>
<reference evidence="7 8" key="1">
    <citation type="submission" date="2018-06" db="EMBL/GenBank/DDBJ databases">
        <authorList>
            <consortium name="Pathogen Informatics"/>
            <person name="Doyle S."/>
        </authorList>
    </citation>
    <scope>NUCLEOTIDE SEQUENCE [LARGE SCALE GENOMIC DNA]</scope>
    <source>
        <strain evidence="7 8">NCTC11645</strain>
    </source>
</reference>
<keyword evidence="7" id="KW-0969">Cilium</keyword>
<comment type="function">
    <text evidence="4">Flagellin is the subunit protein which polymerizes to form the filaments of bacterial flagella.</text>
</comment>
<proteinExistence type="inferred from homology"/>
<evidence type="ECO:0000256" key="4">
    <source>
        <dbReference type="RuleBase" id="RU362073"/>
    </source>
</evidence>
<evidence type="ECO:0000259" key="5">
    <source>
        <dbReference type="Pfam" id="PF00669"/>
    </source>
</evidence>
<keyword evidence="3 4" id="KW-0975">Bacterial flagellum</keyword>
<dbReference type="InterPro" id="IPR042187">
    <property type="entry name" value="Flagellin_C_sub2"/>
</dbReference>
<keyword evidence="2 4" id="KW-0964">Secreted</keyword>
<dbReference type="Gene3D" id="1.20.1330.10">
    <property type="entry name" value="f41 fragment of flagellin, N-terminal domain"/>
    <property type="match status" value="1"/>
</dbReference>
<dbReference type="GO" id="GO:0005198">
    <property type="term" value="F:structural molecule activity"/>
    <property type="evidence" value="ECO:0007669"/>
    <property type="project" value="UniProtKB-UniRule"/>
</dbReference>
<dbReference type="GO" id="GO:0009288">
    <property type="term" value="C:bacterial-type flagellum"/>
    <property type="evidence" value="ECO:0007669"/>
    <property type="project" value="UniProtKB-SubCell"/>
</dbReference>
<dbReference type="InterPro" id="IPR001492">
    <property type="entry name" value="Flagellin"/>
</dbReference>
<dbReference type="InterPro" id="IPR001029">
    <property type="entry name" value="Flagellin_N"/>
</dbReference>
<dbReference type="Pfam" id="PF00669">
    <property type="entry name" value="Flagellin_N"/>
    <property type="match status" value="1"/>
</dbReference>
<keyword evidence="7" id="KW-0966">Cell projection</keyword>
<dbReference type="PANTHER" id="PTHR42792:SF2">
    <property type="entry name" value="FLAGELLIN"/>
    <property type="match status" value="1"/>
</dbReference>
<dbReference type="EMBL" id="UGHD01000002">
    <property type="protein sequence ID" value="STO55850.1"/>
    <property type="molecule type" value="Genomic_DNA"/>
</dbReference>
<dbReference type="AlphaFoldDB" id="A0A377HHX1"/>
<evidence type="ECO:0000313" key="8">
    <source>
        <dbReference type="Proteomes" id="UP000254512"/>
    </source>
</evidence>
<evidence type="ECO:0000256" key="3">
    <source>
        <dbReference type="ARBA" id="ARBA00023143"/>
    </source>
</evidence>
<feature type="domain" description="Flagellin N-terminal" evidence="5">
    <location>
        <begin position="5"/>
        <end position="141"/>
    </location>
</feature>
<dbReference type="SUPFAM" id="SSF64518">
    <property type="entry name" value="Phase 1 flagellin"/>
    <property type="match status" value="1"/>
</dbReference>
<feature type="domain" description="Flagellin C-terminal" evidence="6">
    <location>
        <begin position="345"/>
        <end position="430"/>
    </location>
</feature>
<comment type="subcellular location">
    <subcellularLocation>
        <location evidence="4">Secreted</location>
    </subcellularLocation>
    <subcellularLocation>
        <location evidence="4">Bacterial flagellum</location>
    </subcellularLocation>
</comment>
<evidence type="ECO:0000256" key="2">
    <source>
        <dbReference type="ARBA" id="ARBA00022525"/>
    </source>
</evidence>
<dbReference type="Gene3D" id="3.30.70.2120">
    <property type="match status" value="1"/>
</dbReference>
<gene>
    <name evidence="7" type="primary">fliC_2</name>
    <name evidence="7" type="ORF">NCTC11645_00152</name>
</gene>
<evidence type="ECO:0000259" key="6">
    <source>
        <dbReference type="Pfam" id="PF00700"/>
    </source>
</evidence>
<accession>A0A377HHX1</accession>
<comment type="similarity">
    <text evidence="1 4">Belongs to the bacterial flagellin family.</text>
</comment>